<proteinExistence type="predicted"/>
<comment type="caution">
    <text evidence="1">The sequence shown here is derived from an EMBL/GenBank/DDBJ whole genome shotgun (WGS) entry which is preliminary data.</text>
</comment>
<evidence type="ECO:0008006" key="3">
    <source>
        <dbReference type="Google" id="ProtNLM"/>
    </source>
</evidence>
<dbReference type="Pfam" id="PF10103">
    <property type="entry name" value="Zincin_2"/>
    <property type="match status" value="1"/>
</dbReference>
<dbReference type="EMBL" id="CAGS01000004">
    <property type="protein sequence ID" value="CCF82312.1"/>
    <property type="molecule type" value="Genomic_DNA"/>
</dbReference>
<dbReference type="NCBIfam" id="TIGR03624">
    <property type="entry name" value="putative hydrolase"/>
    <property type="match status" value="1"/>
</dbReference>
<keyword evidence="2" id="KW-1185">Reference proteome</keyword>
<dbReference type="NCBIfam" id="TIGR03883">
    <property type="entry name" value="DUF2342_F420"/>
    <property type="match status" value="1"/>
</dbReference>
<dbReference type="InterPro" id="IPR018766">
    <property type="entry name" value="Zinicin_2"/>
</dbReference>
<dbReference type="RefSeq" id="WP_008474425.1">
    <property type="nucleotide sequence ID" value="NZ_CAGS01000004.1"/>
</dbReference>
<name>I4ECA0_9BACT</name>
<evidence type="ECO:0000313" key="2">
    <source>
        <dbReference type="Proteomes" id="UP000004221"/>
    </source>
</evidence>
<dbReference type="SUPFAM" id="SSF55486">
    <property type="entry name" value="Metalloproteases ('zincins'), catalytic domain"/>
    <property type="match status" value="1"/>
</dbReference>
<organism evidence="1 2">
    <name type="scientific">Nitrolancea hollandica Lb</name>
    <dbReference type="NCBI Taxonomy" id="1129897"/>
    <lineage>
        <taxon>Bacteria</taxon>
        <taxon>Pseudomonadati</taxon>
        <taxon>Thermomicrobiota</taxon>
        <taxon>Thermomicrobia</taxon>
        <taxon>Sphaerobacterales</taxon>
        <taxon>Sphaerobacterineae</taxon>
        <taxon>Sphaerobacteraceae</taxon>
        <taxon>Nitrolancea</taxon>
    </lineage>
</organism>
<accession>I4ECA0</accession>
<dbReference type="Proteomes" id="UP000004221">
    <property type="component" value="Unassembled WGS sequence"/>
</dbReference>
<gene>
    <name evidence="1" type="ORF">NITHO_1010008</name>
</gene>
<evidence type="ECO:0000313" key="1">
    <source>
        <dbReference type="EMBL" id="CCF82312.1"/>
    </source>
</evidence>
<dbReference type="Gene3D" id="1.20.150.30">
    <property type="entry name" value="Zincin-like metallopeptidase, N-terminal domain"/>
    <property type="match status" value="1"/>
</dbReference>
<dbReference type="InterPro" id="IPR022454">
    <property type="entry name" value="CHP03883_F420-assoc"/>
</dbReference>
<dbReference type="PANTHER" id="PTHR39420:SF1">
    <property type="entry name" value="HYDROLASE"/>
    <property type="match status" value="1"/>
</dbReference>
<dbReference type="InterPro" id="IPR042271">
    <property type="entry name" value="Zinicin_2_N"/>
</dbReference>
<reference evidence="1 2" key="1">
    <citation type="journal article" date="2012" name="ISME J.">
        <title>Nitrification expanded: discovery, physiology and genomics of a nitrite-oxidizing bacterium from the phylum Chloroflexi.</title>
        <authorList>
            <person name="Sorokin D.Y."/>
            <person name="Lucker S."/>
            <person name="Vejmelkova D."/>
            <person name="Kostrikina N.A."/>
            <person name="Kleerebezem R."/>
            <person name="Rijpstra W.I."/>
            <person name="Damste J.S."/>
            <person name="Le Paslier D."/>
            <person name="Muyzer G."/>
            <person name="Wagner M."/>
            <person name="van Loosdrecht M.C."/>
            <person name="Daims H."/>
        </authorList>
    </citation>
    <scope>NUCLEOTIDE SEQUENCE [LARGE SCALE GENOMIC DNA]</scope>
    <source>
        <strain evidence="2">none</strain>
    </source>
</reference>
<protein>
    <recommendedName>
        <fullName evidence="3">Zinc-dependent metalloprotease</fullName>
    </recommendedName>
</protein>
<dbReference type="PANTHER" id="PTHR39420">
    <property type="match status" value="1"/>
</dbReference>
<sequence>MAKSSFPDRRLITIGLLAGAAVGAWAGNRARELADRETKPGLINWDQARSIAVSMNRQTALTAGERERLDSYYRNLVQKAVPLVAEYTGDQLPTTDLEHVYAFDRVDWINANIDSFRDMFEPLEALNPLKDQPRTRVVNLLWGNLNQTVLSGEIGLLLGYLARRVLGQYDLALLGREPLTTGKLYFVQPNIRGVENNLRFPEDDFRLWLALHESTHAFEFESHPWLRQHMNSFLQSYFDLLNEDIEHLKRGVEGIKLIWERARKKDGKPGSWIEMVMTPEQRHLFNQMQATMSVIEGYSNHVMNAVGKQLIPTYDVISRRFERRQHERSPAEQLFARLTGLDVKLEQYKQGEAFIDHVVQARGHDFAKQVWIGPEYLPSMEELRAPDQWIARVSNL</sequence>
<dbReference type="AlphaFoldDB" id="I4ECA0"/>